<dbReference type="AlphaFoldDB" id="A0A3S1CSZ5"/>
<comment type="catalytic activity">
    <reaction evidence="25">
        <text>L-aspartate + ATP = 4-phospho-L-aspartate + ADP</text>
        <dbReference type="Rhea" id="RHEA:23776"/>
        <dbReference type="ChEBI" id="CHEBI:29991"/>
        <dbReference type="ChEBI" id="CHEBI:30616"/>
        <dbReference type="ChEBI" id="CHEBI:57535"/>
        <dbReference type="ChEBI" id="CHEBI:456216"/>
        <dbReference type="EC" id="2.7.2.4"/>
    </reaction>
    <physiologicalReaction direction="left-to-right" evidence="25">
        <dbReference type="Rhea" id="RHEA:23777"/>
    </physiologicalReaction>
</comment>
<keyword evidence="16" id="KW-0067">ATP-binding</keyword>
<comment type="subunit">
    <text evidence="9">Homotetramer.</text>
</comment>
<dbReference type="SUPFAM" id="SSF55021">
    <property type="entry name" value="ACT-like"/>
    <property type="match status" value="2"/>
</dbReference>
<keyword evidence="21" id="KW-0457">Lysine biosynthesis</keyword>
<dbReference type="FunFam" id="3.30.2130.10:FF:000001">
    <property type="entry name" value="Bifunctional aspartokinase/homoserine dehydrogenase"/>
    <property type="match status" value="1"/>
</dbReference>
<comment type="caution">
    <text evidence="28">The sequence shown here is derived from an EMBL/GenBank/DDBJ whole genome shotgun (WGS) entry which is preliminary data.</text>
</comment>
<dbReference type="SUPFAM" id="SSF51735">
    <property type="entry name" value="NAD(P)-binding Rossmann-fold domains"/>
    <property type="match status" value="1"/>
</dbReference>
<evidence type="ECO:0000256" key="8">
    <source>
        <dbReference type="ARBA" id="ARBA00010046"/>
    </source>
</evidence>
<comment type="pathway">
    <text evidence="3">Amino-acid biosynthesis; L-methionine biosynthesis via de novo pathway; L-homoserine from L-aspartate: step 1/3.</text>
</comment>
<evidence type="ECO:0000313" key="29">
    <source>
        <dbReference type="Proteomes" id="UP000281028"/>
    </source>
</evidence>
<comment type="function">
    <text evidence="24">Bifunctional aspartate kinase and homoserine dehydrogenase that catalyzes the first and the third steps toward the synthesis of lysine, methionine and threonine from aspartate.</text>
</comment>
<dbReference type="InterPro" id="IPR036291">
    <property type="entry name" value="NAD(P)-bd_dom_sf"/>
</dbReference>
<dbReference type="GO" id="GO:0046872">
    <property type="term" value="F:metal ion binding"/>
    <property type="evidence" value="ECO:0007669"/>
    <property type="project" value="UniProtKB-KW"/>
</dbReference>
<comment type="pathway">
    <text evidence="5">Amino-acid biosynthesis; L-methionine biosynthesis via de novo pathway; L-homoserine from L-aspartate: step 3/3.</text>
</comment>
<dbReference type="InterPro" id="IPR002912">
    <property type="entry name" value="ACT_dom"/>
</dbReference>
<keyword evidence="15 28" id="KW-0418">Kinase</keyword>
<evidence type="ECO:0000256" key="9">
    <source>
        <dbReference type="ARBA" id="ARBA00011881"/>
    </source>
</evidence>
<evidence type="ECO:0000256" key="23">
    <source>
        <dbReference type="ARBA" id="ARBA00023268"/>
    </source>
</evidence>
<evidence type="ECO:0000256" key="12">
    <source>
        <dbReference type="ARBA" id="ARBA00022697"/>
    </source>
</evidence>
<sequence length="814" mass="89167">MQVLKFGGTSVGSAKAIEQVCNILKNHKPGGKFAIIVSALGGTTDKLIRCGQLAGEGQEQYKSVLQEIENRHLDTIRELFPITAQSGMISQLKKKLNALENLCDGIFQVGELSPRSLDIIMSYGELISCVIVAEKLKQQGFSATCKDSRQLIVTDNSFGHATVNFQLTNHHIQEYFAQQPADYVVLPGFVAATPDGETTTLGRGGSDYTAAIVAAAVHAEVLDIWTDVSGMMTADPRLVSQAIPIAHISYEEAMELSHFGAKVIYPPTIQPVMDKRIPIWIKNTFAPEDYGTLIKDSAERTFPVTGISGIQHIALLTLEGSGMVGIPGFSKRLFESLLRERINVIFITQSSSEHSITVGIHETDMLKAKTAVDSEFSQEILEKRIEPLLVEKDLCIVAVVGDKMKNHHGTSGKLFGTLGRNGVNVRAIAQGSTEKNISAVINKSDIKKALNLIHEAFFEAPLKQVNLFIAGVGNVGSKLLEQLQQQQHYLQEELGLQIRVAGLANSRNALFSNYGIGLNDWKNQLAQGDQLDISSFTEQVKSMNLRNSVFVDNTASSEVAATYHEFLQHGISVVTCNKIACSSDYEYYKKLKDLARKYNASFLFETNVGAGLPVINTLNDLVRSGDKVQRIEAVLSGSLNFVFNHFVNGASFRDVVQAAQDEGYTEPDPRIDLSGRDVMRKILILARETGVAMEIDDITNHSFLPEECLYAPSVADFYQELDVHAAHFRQLYENAAAAGKRLKFVASYEDGKASVGLQSVAPDHPFYKLEGKDNIVLYTTNRYQEQPLIVKGAGAGADVTASGIFADIIRSARL</sequence>
<dbReference type="Gene3D" id="3.40.1160.10">
    <property type="entry name" value="Acetylglutamate kinase-like"/>
    <property type="match status" value="1"/>
</dbReference>
<evidence type="ECO:0000256" key="4">
    <source>
        <dbReference type="ARBA" id="ARBA00005056"/>
    </source>
</evidence>
<comment type="catalytic activity">
    <reaction evidence="27">
        <text>L-homoserine + NAD(+) = L-aspartate 4-semialdehyde + NADH + H(+)</text>
        <dbReference type="Rhea" id="RHEA:15757"/>
        <dbReference type="ChEBI" id="CHEBI:15378"/>
        <dbReference type="ChEBI" id="CHEBI:57476"/>
        <dbReference type="ChEBI" id="CHEBI:57540"/>
        <dbReference type="ChEBI" id="CHEBI:57945"/>
        <dbReference type="ChEBI" id="CHEBI:537519"/>
        <dbReference type="EC" id="1.1.1.3"/>
    </reaction>
    <physiologicalReaction direction="right-to-left" evidence="27">
        <dbReference type="Rhea" id="RHEA:15759"/>
    </physiologicalReaction>
</comment>
<evidence type="ECO:0000256" key="5">
    <source>
        <dbReference type="ARBA" id="ARBA00005062"/>
    </source>
</evidence>
<dbReference type="Pfam" id="PF00742">
    <property type="entry name" value="Homoserine_dh"/>
    <property type="match status" value="1"/>
</dbReference>
<comment type="similarity">
    <text evidence="7">In the C-terminal section; belongs to the homoserine dehydrogenase family.</text>
</comment>
<keyword evidence="13" id="KW-0479">Metal-binding</keyword>
<dbReference type="GO" id="GO:0009088">
    <property type="term" value="P:threonine biosynthetic process"/>
    <property type="evidence" value="ECO:0007669"/>
    <property type="project" value="UniProtKB-KW"/>
</dbReference>
<evidence type="ECO:0000256" key="25">
    <source>
        <dbReference type="ARBA" id="ARBA00048561"/>
    </source>
</evidence>
<comment type="pathway">
    <text evidence="6">Amino-acid biosynthesis; L-threonine biosynthesis; L-threonine from L-aspartate: step 1/5.</text>
</comment>
<keyword evidence="19" id="KW-0520">NAD</keyword>
<dbReference type="PANTHER" id="PTHR43070:SF3">
    <property type="entry name" value="HOMOSERINE DEHYDROGENASE"/>
    <property type="match status" value="1"/>
</dbReference>
<evidence type="ECO:0000256" key="16">
    <source>
        <dbReference type="ARBA" id="ARBA00022840"/>
    </source>
</evidence>
<evidence type="ECO:0000256" key="26">
    <source>
        <dbReference type="ARBA" id="ARBA00048841"/>
    </source>
</evidence>
<dbReference type="CDD" id="cd04243">
    <property type="entry name" value="AAK_AK-HSDH-like"/>
    <property type="match status" value="1"/>
</dbReference>
<dbReference type="OrthoDB" id="9799110at2"/>
<evidence type="ECO:0000256" key="15">
    <source>
        <dbReference type="ARBA" id="ARBA00022777"/>
    </source>
</evidence>
<dbReference type="GO" id="GO:0009089">
    <property type="term" value="P:lysine biosynthetic process via diaminopimelate"/>
    <property type="evidence" value="ECO:0007669"/>
    <property type="project" value="UniProtKB-ARBA"/>
</dbReference>
<proteinExistence type="inferred from homology"/>
<evidence type="ECO:0000256" key="13">
    <source>
        <dbReference type="ARBA" id="ARBA00022723"/>
    </source>
</evidence>
<dbReference type="PROSITE" id="PS01042">
    <property type="entry name" value="HOMOSER_DHGENASE"/>
    <property type="match status" value="1"/>
</dbReference>
<dbReference type="CDD" id="cd04922">
    <property type="entry name" value="ACT_AKi-HSDH-ThrA_2"/>
    <property type="match status" value="1"/>
</dbReference>
<dbReference type="PROSITE" id="PS51671">
    <property type="entry name" value="ACT"/>
    <property type="match status" value="1"/>
</dbReference>
<dbReference type="InterPro" id="IPR045865">
    <property type="entry name" value="ACT-like_dom_sf"/>
</dbReference>
<evidence type="ECO:0000256" key="27">
    <source>
        <dbReference type="ARBA" id="ARBA00049031"/>
    </source>
</evidence>
<protein>
    <submittedName>
        <fullName evidence="28">Bifunctional aspartate kinase/homoserine dehydrogenase I</fullName>
        <ecNumber evidence="28">1.1.1.3</ecNumber>
        <ecNumber evidence="28">2.7.2.4</ecNumber>
    </submittedName>
</protein>
<dbReference type="Gene3D" id="3.40.50.720">
    <property type="entry name" value="NAD(P)-binding Rossmann-like Domain"/>
    <property type="match status" value="1"/>
</dbReference>
<evidence type="ECO:0000256" key="22">
    <source>
        <dbReference type="ARBA" id="ARBA00023167"/>
    </source>
</evidence>
<dbReference type="CDD" id="cd04921">
    <property type="entry name" value="ACT_AKi-HSDH-ThrA-like_1"/>
    <property type="match status" value="1"/>
</dbReference>
<keyword evidence="17" id="KW-0521">NADP</keyword>
<keyword evidence="14" id="KW-0547">Nucleotide-binding</keyword>
<comment type="cofactor">
    <cofactor evidence="1">
        <name>a metal cation</name>
        <dbReference type="ChEBI" id="CHEBI:25213"/>
    </cofactor>
</comment>
<evidence type="ECO:0000256" key="17">
    <source>
        <dbReference type="ARBA" id="ARBA00022857"/>
    </source>
</evidence>
<dbReference type="GO" id="GO:0005524">
    <property type="term" value="F:ATP binding"/>
    <property type="evidence" value="ECO:0007669"/>
    <property type="project" value="UniProtKB-KW"/>
</dbReference>
<keyword evidence="12" id="KW-0791">Threonine biosynthesis</keyword>
<dbReference type="EC" id="2.7.2.4" evidence="28"/>
<evidence type="ECO:0000256" key="2">
    <source>
        <dbReference type="ARBA" id="ARBA00004766"/>
    </source>
</evidence>
<evidence type="ECO:0000256" key="18">
    <source>
        <dbReference type="ARBA" id="ARBA00023002"/>
    </source>
</evidence>
<dbReference type="Proteomes" id="UP000281028">
    <property type="component" value="Unassembled WGS sequence"/>
</dbReference>
<dbReference type="InterPro" id="IPR005106">
    <property type="entry name" value="Asp/hSer_DH_NAD-bd"/>
</dbReference>
<dbReference type="Gene3D" id="3.30.2130.10">
    <property type="entry name" value="VC0802-like"/>
    <property type="match status" value="1"/>
</dbReference>
<evidence type="ECO:0000256" key="21">
    <source>
        <dbReference type="ARBA" id="ARBA00023154"/>
    </source>
</evidence>
<evidence type="ECO:0000256" key="6">
    <source>
        <dbReference type="ARBA" id="ARBA00005139"/>
    </source>
</evidence>
<accession>A0A3S1CSZ5</accession>
<dbReference type="InterPro" id="IPR018042">
    <property type="entry name" value="Aspartate_kinase_CS"/>
</dbReference>
<keyword evidence="10" id="KW-0028">Amino-acid biosynthesis</keyword>
<gene>
    <name evidence="28" type="primary">thrA</name>
    <name evidence="28" type="ORF">ECE50_011670</name>
</gene>
<dbReference type="GO" id="GO:0009090">
    <property type="term" value="P:homoserine biosynthetic process"/>
    <property type="evidence" value="ECO:0007669"/>
    <property type="project" value="UniProtKB-ARBA"/>
</dbReference>
<dbReference type="InterPro" id="IPR001048">
    <property type="entry name" value="Asp/Glu/Uridylate_kinase"/>
</dbReference>
<comment type="similarity">
    <text evidence="8">In the N-terminal section; belongs to the aspartokinase family.</text>
</comment>
<comment type="pathway">
    <text evidence="2">Amino-acid biosynthesis; L-lysine biosynthesis via DAP pathway; (S)-tetrahydrodipicolinate from L-aspartate: step 1/4.</text>
</comment>
<keyword evidence="18 28" id="KW-0560">Oxidoreductase</keyword>
<keyword evidence="20" id="KW-0915">Sodium</keyword>
<dbReference type="SUPFAM" id="SSF55347">
    <property type="entry name" value="Glyceraldehyde-3-phosphate dehydrogenase-like, C-terminal domain"/>
    <property type="match status" value="1"/>
</dbReference>
<dbReference type="Pfam" id="PF00696">
    <property type="entry name" value="AA_kinase"/>
    <property type="match status" value="1"/>
</dbReference>
<dbReference type="GO" id="GO:0004412">
    <property type="term" value="F:homoserine dehydrogenase activity"/>
    <property type="evidence" value="ECO:0007669"/>
    <property type="project" value="UniProtKB-EC"/>
</dbReference>
<dbReference type="GO" id="GO:0004072">
    <property type="term" value="F:aspartate kinase activity"/>
    <property type="evidence" value="ECO:0007669"/>
    <property type="project" value="UniProtKB-EC"/>
</dbReference>
<dbReference type="InterPro" id="IPR042199">
    <property type="entry name" value="AsparK_Bifunc_asparK/hSer_DH"/>
</dbReference>
<dbReference type="NCBIfam" id="TIGR00657">
    <property type="entry name" value="asp_kinases"/>
    <property type="match status" value="1"/>
</dbReference>
<keyword evidence="23" id="KW-0511">Multifunctional enzyme</keyword>
<keyword evidence="22" id="KW-0486">Methionine biosynthesis</keyword>
<dbReference type="InterPro" id="IPR054352">
    <property type="entry name" value="ACT_Aspartokinase"/>
</dbReference>
<evidence type="ECO:0000256" key="11">
    <source>
        <dbReference type="ARBA" id="ARBA00022679"/>
    </source>
</evidence>
<comment type="catalytic activity">
    <reaction evidence="26">
        <text>L-homoserine + NADP(+) = L-aspartate 4-semialdehyde + NADPH + H(+)</text>
        <dbReference type="Rhea" id="RHEA:15761"/>
        <dbReference type="ChEBI" id="CHEBI:15378"/>
        <dbReference type="ChEBI" id="CHEBI:57476"/>
        <dbReference type="ChEBI" id="CHEBI:57783"/>
        <dbReference type="ChEBI" id="CHEBI:58349"/>
        <dbReference type="ChEBI" id="CHEBI:537519"/>
        <dbReference type="EC" id="1.1.1.3"/>
    </reaction>
    <physiologicalReaction direction="right-to-left" evidence="26">
        <dbReference type="Rhea" id="RHEA:15763"/>
    </physiologicalReaction>
</comment>
<dbReference type="PROSITE" id="PS00324">
    <property type="entry name" value="ASPARTOKINASE"/>
    <property type="match status" value="1"/>
</dbReference>
<dbReference type="FunFam" id="3.30.360.10:FF:000006">
    <property type="entry name" value="Bifunctional aspartokinase/homoserine dehydrogenase"/>
    <property type="match status" value="1"/>
</dbReference>
<keyword evidence="29" id="KW-1185">Reference proteome</keyword>
<dbReference type="InterPro" id="IPR011147">
    <property type="entry name" value="Bifunc_Aspkin/hSer_DH"/>
</dbReference>
<dbReference type="Pfam" id="PF22468">
    <property type="entry name" value="ACT_9"/>
    <property type="match status" value="2"/>
</dbReference>
<dbReference type="Gene3D" id="1.20.120.1320">
    <property type="entry name" value="Aspartokinase, catalytic domain"/>
    <property type="match status" value="1"/>
</dbReference>
<dbReference type="GO" id="GO:0009086">
    <property type="term" value="P:methionine biosynthetic process"/>
    <property type="evidence" value="ECO:0007669"/>
    <property type="project" value="UniProtKB-KW"/>
</dbReference>
<dbReference type="EC" id="1.1.1.3" evidence="28"/>
<dbReference type="InterPro" id="IPR019811">
    <property type="entry name" value="HDH_CS"/>
</dbReference>
<comment type="pathway">
    <text evidence="4">Amino-acid biosynthesis; L-threonine biosynthesis; L-threonine from L-aspartate: step 3/5.</text>
</comment>
<name>A0A3S1CSZ5_9BACT</name>
<dbReference type="NCBIfam" id="NF006959">
    <property type="entry name" value="PRK09436.1"/>
    <property type="match status" value="1"/>
</dbReference>
<evidence type="ECO:0000256" key="7">
    <source>
        <dbReference type="ARBA" id="ARBA00007952"/>
    </source>
</evidence>
<dbReference type="PIRSF" id="PIRSF000727">
    <property type="entry name" value="ThrA"/>
    <property type="match status" value="1"/>
</dbReference>
<evidence type="ECO:0000256" key="20">
    <source>
        <dbReference type="ARBA" id="ARBA00023053"/>
    </source>
</evidence>
<evidence type="ECO:0000313" key="28">
    <source>
        <dbReference type="EMBL" id="NSL87495.1"/>
    </source>
</evidence>
<evidence type="ECO:0000256" key="14">
    <source>
        <dbReference type="ARBA" id="ARBA00022741"/>
    </source>
</evidence>
<evidence type="ECO:0000256" key="3">
    <source>
        <dbReference type="ARBA" id="ARBA00004986"/>
    </source>
</evidence>
<dbReference type="PANTHER" id="PTHR43070">
    <property type="match status" value="1"/>
</dbReference>
<dbReference type="FunFam" id="3.40.50.720:FF:000083">
    <property type="entry name" value="Bifunctional aspartokinase/homoserine dehydrogenase"/>
    <property type="match status" value="1"/>
</dbReference>
<evidence type="ECO:0000256" key="1">
    <source>
        <dbReference type="ARBA" id="ARBA00001920"/>
    </source>
</evidence>
<evidence type="ECO:0000256" key="24">
    <source>
        <dbReference type="ARBA" id="ARBA00044938"/>
    </source>
</evidence>
<dbReference type="Gene3D" id="3.30.360.10">
    <property type="entry name" value="Dihydrodipicolinate Reductase, domain 2"/>
    <property type="match status" value="1"/>
</dbReference>
<dbReference type="EMBL" id="RIAR02000001">
    <property type="protein sequence ID" value="NSL87495.1"/>
    <property type="molecule type" value="Genomic_DNA"/>
</dbReference>
<dbReference type="InterPro" id="IPR036393">
    <property type="entry name" value="AceGlu_kinase-like_sf"/>
</dbReference>
<evidence type="ECO:0000256" key="19">
    <source>
        <dbReference type="ARBA" id="ARBA00023027"/>
    </source>
</evidence>
<dbReference type="InterPro" id="IPR001342">
    <property type="entry name" value="HDH_cat"/>
</dbReference>
<keyword evidence="11 28" id="KW-0808">Transferase</keyword>
<evidence type="ECO:0000256" key="10">
    <source>
        <dbReference type="ARBA" id="ARBA00022605"/>
    </source>
</evidence>
<dbReference type="Pfam" id="PF03447">
    <property type="entry name" value="NAD_binding_3"/>
    <property type="match status" value="1"/>
</dbReference>
<dbReference type="InterPro" id="IPR049638">
    <property type="entry name" value="AK-HD"/>
</dbReference>
<dbReference type="GO" id="GO:0050661">
    <property type="term" value="F:NADP binding"/>
    <property type="evidence" value="ECO:0007669"/>
    <property type="project" value="InterPro"/>
</dbReference>
<reference evidence="28" key="1">
    <citation type="submission" date="2020-05" db="EMBL/GenBank/DDBJ databases">
        <title>Chitinophaga laudate sp. nov., isolated from a tropical peat swamp.</title>
        <authorList>
            <person name="Goh C.B.S."/>
            <person name="Lee M.S."/>
            <person name="Parimannan S."/>
            <person name="Pasbakhsh P."/>
            <person name="Yule C.M."/>
            <person name="Rajandas H."/>
            <person name="Loke S."/>
            <person name="Croft L."/>
            <person name="Tan J.B.L."/>
        </authorList>
    </citation>
    <scope>NUCLEOTIDE SEQUENCE</scope>
    <source>
        <strain evidence="28">Mgbs1</strain>
    </source>
</reference>
<dbReference type="SUPFAM" id="SSF53633">
    <property type="entry name" value="Carbamate kinase-like"/>
    <property type="match status" value="1"/>
</dbReference>
<organism evidence="28 29">
    <name type="scientific">Chitinophaga solisilvae</name>
    <dbReference type="NCBI Taxonomy" id="1233460"/>
    <lineage>
        <taxon>Bacteria</taxon>
        <taxon>Pseudomonadati</taxon>
        <taxon>Bacteroidota</taxon>
        <taxon>Chitinophagia</taxon>
        <taxon>Chitinophagales</taxon>
        <taxon>Chitinophagaceae</taxon>
        <taxon>Chitinophaga</taxon>
    </lineage>
</organism>
<dbReference type="InterPro" id="IPR001341">
    <property type="entry name" value="Asp_kinase"/>
</dbReference>